<dbReference type="Proteomes" id="UP000269041">
    <property type="component" value="Unassembled WGS sequence"/>
</dbReference>
<evidence type="ECO:0000313" key="4">
    <source>
        <dbReference type="Proteomes" id="UP000269041"/>
    </source>
</evidence>
<dbReference type="PANTHER" id="PTHR34300">
    <property type="entry name" value="QUEUOSINE PRECURSOR TRANSPORTER-RELATED"/>
    <property type="match status" value="1"/>
</dbReference>
<comment type="caution">
    <text evidence="3">The sequence shown here is derived from an EMBL/GenBank/DDBJ whole genome shotgun (WGS) entry which is preliminary data.</text>
</comment>
<dbReference type="EMBL" id="RSFA01000078">
    <property type="protein sequence ID" value="RSD30199.1"/>
    <property type="molecule type" value="Genomic_DNA"/>
</dbReference>
<dbReference type="NCBIfam" id="TIGR00697">
    <property type="entry name" value="queuosine precursor transporter"/>
    <property type="match status" value="1"/>
</dbReference>
<dbReference type="OrthoDB" id="5867539at2"/>
<dbReference type="InterPro" id="IPR003744">
    <property type="entry name" value="YhhQ"/>
</dbReference>
<dbReference type="PANTHER" id="PTHR34300:SF2">
    <property type="entry name" value="QUEUOSINE PRECURSOR TRANSPORTER-RELATED"/>
    <property type="match status" value="1"/>
</dbReference>
<keyword evidence="2" id="KW-0472">Membrane</keyword>
<proteinExistence type="predicted"/>
<feature type="transmembrane region" description="Helical" evidence="2">
    <location>
        <begin position="69"/>
        <end position="91"/>
    </location>
</feature>
<keyword evidence="2" id="KW-0812">Transmembrane</keyword>
<feature type="transmembrane region" description="Helical" evidence="2">
    <location>
        <begin position="142"/>
        <end position="163"/>
    </location>
</feature>
<protein>
    <recommendedName>
        <fullName evidence="1">Queuosine precursor transporter</fullName>
    </recommendedName>
</protein>
<dbReference type="AlphaFoldDB" id="A0A3R9EGY4"/>
<feature type="transmembrane region" description="Helical" evidence="2">
    <location>
        <begin position="111"/>
        <end position="130"/>
    </location>
</feature>
<name>A0A3R9EGY4_9VIBR</name>
<sequence length="210" mass="23857">MKLLETSTMVATLGIFCFLTASNLASEKAIEVFGIYLTAGFFTYPFVYFFSSIIIATRSPKTYFRCITMAYLGYLFFISLMYMAAIIPGINTESNYNHSFNSVYSLGNYRVYLSSLCAYFVSMSMFGVLFTAIRIKNIALRITLSTFFVALVDVKLFLVLAFLGVKENNLLLNIIFWSSVVKLVAQLILLPPAIWVINLIRDRDEYCFSN</sequence>
<keyword evidence="2" id="KW-1133">Transmembrane helix</keyword>
<reference evidence="3 4" key="1">
    <citation type="submission" date="2018-12" db="EMBL/GenBank/DDBJ databases">
        <title>Genomic taxonomy of the Vibrionaceae family.</title>
        <authorList>
            <person name="Gomez-Gil B."/>
            <person name="Enciso-Ibarra K."/>
        </authorList>
    </citation>
    <scope>NUCLEOTIDE SEQUENCE [LARGE SCALE GENOMIC DNA]</scope>
    <source>
        <strain evidence="3 4">CAIM 594</strain>
    </source>
</reference>
<dbReference type="RefSeq" id="WP_125322566.1">
    <property type="nucleotide sequence ID" value="NZ_AP024889.1"/>
</dbReference>
<accession>A0A3R9EGY4</accession>
<feature type="transmembrane region" description="Helical" evidence="2">
    <location>
        <begin position="35"/>
        <end position="57"/>
    </location>
</feature>
<dbReference type="Pfam" id="PF02592">
    <property type="entry name" value="Vut_1"/>
    <property type="match status" value="1"/>
</dbReference>
<gene>
    <name evidence="3" type="ORF">EJA03_15105</name>
</gene>
<evidence type="ECO:0000256" key="2">
    <source>
        <dbReference type="SAM" id="Phobius"/>
    </source>
</evidence>
<organism evidence="3 4">
    <name type="scientific">Vibrio pectenicida</name>
    <dbReference type="NCBI Taxonomy" id="62763"/>
    <lineage>
        <taxon>Bacteria</taxon>
        <taxon>Pseudomonadati</taxon>
        <taxon>Pseudomonadota</taxon>
        <taxon>Gammaproteobacteria</taxon>
        <taxon>Vibrionales</taxon>
        <taxon>Vibrionaceae</taxon>
        <taxon>Vibrio</taxon>
    </lineage>
</organism>
<keyword evidence="4" id="KW-1185">Reference proteome</keyword>
<evidence type="ECO:0000313" key="3">
    <source>
        <dbReference type="EMBL" id="RSD30199.1"/>
    </source>
</evidence>
<feature type="transmembrane region" description="Helical" evidence="2">
    <location>
        <begin position="175"/>
        <end position="200"/>
    </location>
</feature>
<evidence type="ECO:0000256" key="1">
    <source>
        <dbReference type="NCBIfam" id="TIGR00697"/>
    </source>
</evidence>